<proteinExistence type="predicted"/>
<sequence>MQPRISYRAAATHEEEQSINRLHAHGLYSWRFDGRPAAVDHDRRHCPCALARPHCAGKRTAWQTVCEFGREVLTGERRPDEWYRRDDLVAIVHYPDRMLGSWLTTALGAAKAIGVVLDIDPHWALHSPNRRTTAVILTKRGIDDLLRPVHLPAQHATR</sequence>
<dbReference type="AlphaFoldDB" id="A0A1Q9LNR6"/>
<accession>A0A1Q9LNR6</accession>
<evidence type="ECO:0000313" key="1">
    <source>
        <dbReference type="EMBL" id="OLR93697.1"/>
    </source>
</evidence>
<reference evidence="1 2" key="1">
    <citation type="submission" date="2016-10" db="EMBL/GenBank/DDBJ databases">
        <title>The Draft Genome Sequence of Actinokineospora bangkokensis 44EHWT reveals the biosynthetic pathway of antifungal compounds Thailandins with unusual extender unit butylmalonyl-CoA.</title>
        <authorList>
            <person name="Greule A."/>
            <person name="Intra B."/>
            <person name="Flemming S."/>
            <person name="Rommel M.G."/>
            <person name="Panbangred W."/>
            <person name="Bechthold A."/>
        </authorList>
    </citation>
    <scope>NUCLEOTIDE SEQUENCE [LARGE SCALE GENOMIC DNA]</scope>
    <source>
        <strain evidence="1 2">44EHW</strain>
    </source>
</reference>
<name>A0A1Q9LNR6_9PSEU</name>
<gene>
    <name evidence="1" type="ORF">BJP25_15680</name>
</gene>
<keyword evidence="2" id="KW-1185">Reference proteome</keyword>
<dbReference type="Proteomes" id="UP000186040">
    <property type="component" value="Unassembled WGS sequence"/>
</dbReference>
<dbReference type="RefSeq" id="WP_075974595.1">
    <property type="nucleotide sequence ID" value="NZ_MKQR01000009.1"/>
</dbReference>
<evidence type="ECO:0000313" key="2">
    <source>
        <dbReference type="Proteomes" id="UP000186040"/>
    </source>
</evidence>
<organism evidence="1 2">
    <name type="scientific">Actinokineospora bangkokensis</name>
    <dbReference type="NCBI Taxonomy" id="1193682"/>
    <lineage>
        <taxon>Bacteria</taxon>
        <taxon>Bacillati</taxon>
        <taxon>Actinomycetota</taxon>
        <taxon>Actinomycetes</taxon>
        <taxon>Pseudonocardiales</taxon>
        <taxon>Pseudonocardiaceae</taxon>
        <taxon>Actinokineospora</taxon>
    </lineage>
</organism>
<protein>
    <submittedName>
        <fullName evidence="1">Uncharacterized protein</fullName>
    </submittedName>
</protein>
<dbReference type="EMBL" id="MKQR01000009">
    <property type="protein sequence ID" value="OLR93697.1"/>
    <property type="molecule type" value="Genomic_DNA"/>
</dbReference>
<comment type="caution">
    <text evidence="1">The sequence shown here is derived from an EMBL/GenBank/DDBJ whole genome shotgun (WGS) entry which is preliminary data.</text>
</comment>